<gene>
    <name evidence="2" type="ORF">HaLaN_15306</name>
</gene>
<comment type="caution">
    <text evidence="2">The sequence shown here is derived from an EMBL/GenBank/DDBJ whole genome shotgun (WGS) entry which is preliminary data.</text>
</comment>
<reference evidence="2 3" key="1">
    <citation type="submission" date="2020-02" db="EMBL/GenBank/DDBJ databases">
        <title>Draft genome sequence of Haematococcus lacustris strain NIES-144.</title>
        <authorList>
            <person name="Morimoto D."/>
            <person name="Nakagawa S."/>
            <person name="Yoshida T."/>
            <person name="Sawayama S."/>
        </authorList>
    </citation>
    <scope>NUCLEOTIDE SEQUENCE [LARGE SCALE GENOMIC DNA]</scope>
    <source>
        <strain evidence="2 3">NIES-144</strain>
    </source>
</reference>
<protein>
    <submittedName>
        <fullName evidence="2">Uncharacterized protein</fullName>
    </submittedName>
</protein>
<evidence type="ECO:0000313" key="2">
    <source>
        <dbReference type="EMBL" id="GFH18489.1"/>
    </source>
</evidence>
<name>A0A699ZGE3_HAELA</name>
<feature type="compositionally biased region" description="Polar residues" evidence="1">
    <location>
        <begin position="157"/>
        <end position="166"/>
    </location>
</feature>
<feature type="non-terminal residue" evidence="2">
    <location>
        <position position="218"/>
    </location>
</feature>
<dbReference type="EMBL" id="BLLF01001308">
    <property type="protein sequence ID" value="GFH18489.1"/>
    <property type="molecule type" value="Genomic_DNA"/>
</dbReference>
<accession>A0A699ZGE3</accession>
<organism evidence="2 3">
    <name type="scientific">Haematococcus lacustris</name>
    <name type="common">Green alga</name>
    <name type="synonym">Haematococcus pluvialis</name>
    <dbReference type="NCBI Taxonomy" id="44745"/>
    <lineage>
        <taxon>Eukaryota</taxon>
        <taxon>Viridiplantae</taxon>
        <taxon>Chlorophyta</taxon>
        <taxon>core chlorophytes</taxon>
        <taxon>Chlorophyceae</taxon>
        <taxon>CS clade</taxon>
        <taxon>Chlamydomonadales</taxon>
        <taxon>Haematococcaceae</taxon>
        <taxon>Haematococcus</taxon>
    </lineage>
</organism>
<feature type="region of interest" description="Disordered" evidence="1">
    <location>
        <begin position="147"/>
        <end position="184"/>
    </location>
</feature>
<evidence type="ECO:0000256" key="1">
    <source>
        <dbReference type="SAM" id="MobiDB-lite"/>
    </source>
</evidence>
<proteinExistence type="predicted"/>
<evidence type="ECO:0000313" key="3">
    <source>
        <dbReference type="Proteomes" id="UP000485058"/>
    </source>
</evidence>
<feature type="non-terminal residue" evidence="2">
    <location>
        <position position="1"/>
    </location>
</feature>
<dbReference type="AlphaFoldDB" id="A0A699ZGE3"/>
<keyword evidence="3" id="KW-1185">Reference proteome</keyword>
<feature type="compositionally biased region" description="Polar residues" evidence="1">
    <location>
        <begin position="175"/>
        <end position="184"/>
    </location>
</feature>
<sequence length="218" mass="23464">YAELHSSACQALWPGALTPLQAKNYAFSSFDRCSLANVASGELKLWAHMISCYVVTYIVLTEATLMRIAFLANSPRGGPSHTVLVMDIPGNKYGTLVWYLRELVGSTLFVMLPKSWRKRILDKVEEAFGKVSELDVAAIARGADLTIEREEDRHRGTTPSPSSAQTPALVDGTKAQPSKGTATAVTSPLTAAAALNTKAAEAVEAQKKTRATGSLLRK</sequence>
<feature type="region of interest" description="Disordered" evidence="1">
    <location>
        <begin position="198"/>
        <end position="218"/>
    </location>
</feature>
<dbReference type="Proteomes" id="UP000485058">
    <property type="component" value="Unassembled WGS sequence"/>
</dbReference>